<dbReference type="EMBL" id="UAVU01000011">
    <property type="protein sequence ID" value="SQC93762.1"/>
    <property type="molecule type" value="Genomic_DNA"/>
</dbReference>
<proteinExistence type="predicted"/>
<evidence type="ECO:0000256" key="1">
    <source>
        <dbReference type="SAM" id="Phobius"/>
    </source>
</evidence>
<gene>
    <name evidence="2" type="ORF">NCTC12120_06877</name>
</gene>
<dbReference type="Proteomes" id="UP000251197">
    <property type="component" value="Unassembled WGS sequence"/>
</dbReference>
<keyword evidence="1" id="KW-1133">Transmembrane helix</keyword>
<protein>
    <submittedName>
        <fullName evidence="2">Uncharacterized protein</fullName>
    </submittedName>
</protein>
<keyword evidence="1" id="KW-0812">Transmembrane</keyword>
<keyword evidence="1" id="KW-0472">Membrane</keyword>
<organism evidence="2 3">
    <name type="scientific">Cedecea neteri</name>
    <dbReference type="NCBI Taxonomy" id="158822"/>
    <lineage>
        <taxon>Bacteria</taxon>
        <taxon>Pseudomonadati</taxon>
        <taxon>Pseudomonadota</taxon>
        <taxon>Gammaproteobacteria</taxon>
        <taxon>Enterobacterales</taxon>
        <taxon>Enterobacteriaceae</taxon>
        <taxon>Cedecea</taxon>
    </lineage>
</organism>
<reference evidence="2 3" key="1">
    <citation type="submission" date="2018-06" db="EMBL/GenBank/DDBJ databases">
        <authorList>
            <consortium name="Pathogen Informatics"/>
            <person name="Doyle S."/>
        </authorList>
    </citation>
    <scope>NUCLEOTIDE SEQUENCE [LARGE SCALE GENOMIC DNA]</scope>
    <source>
        <strain evidence="2 3">NCTC12120</strain>
    </source>
</reference>
<evidence type="ECO:0000313" key="2">
    <source>
        <dbReference type="EMBL" id="SQC93762.1"/>
    </source>
</evidence>
<evidence type="ECO:0000313" key="3">
    <source>
        <dbReference type="Proteomes" id="UP000251197"/>
    </source>
</evidence>
<accession>A0A2X3IN00</accession>
<name>A0A2X3IN00_9ENTR</name>
<feature type="transmembrane region" description="Helical" evidence="1">
    <location>
        <begin position="32"/>
        <end position="53"/>
    </location>
</feature>
<sequence length="78" mass="8610">MLGTLPWKPNEVKITGIADSARPFSIGSVSRLVWWICGIISASITTSRMILALNNTRLNMSTMWGANTDNPTRDHGKH</sequence>
<dbReference type="AlphaFoldDB" id="A0A2X3IN00"/>